<dbReference type="PRINTS" id="PR00812">
    <property type="entry name" value="BCTERIALGSPF"/>
</dbReference>
<name>A0A316G1X6_9GAMM</name>
<reference evidence="13 14" key="1">
    <citation type="submission" date="2018-05" db="EMBL/GenBank/DDBJ databases">
        <title>Genomic Encyclopedia of Type Strains, Phase IV (KMG-IV): sequencing the most valuable type-strain genomes for metagenomic binning, comparative biology and taxonomic classification.</title>
        <authorList>
            <person name="Goeker M."/>
        </authorList>
    </citation>
    <scope>NUCLEOTIDE SEQUENCE [LARGE SCALE GENOMIC DNA]</scope>
    <source>
        <strain evidence="13 14">DSM 25350</strain>
    </source>
</reference>
<evidence type="ECO:0000313" key="13">
    <source>
        <dbReference type="EMBL" id="PWK54395.1"/>
    </source>
</evidence>
<dbReference type="AlphaFoldDB" id="A0A316G1X6"/>
<evidence type="ECO:0000256" key="5">
    <source>
        <dbReference type="ARBA" id="ARBA00022519"/>
    </source>
</evidence>
<proteinExistence type="inferred from homology"/>
<dbReference type="Proteomes" id="UP000245790">
    <property type="component" value="Unassembled WGS sequence"/>
</dbReference>
<dbReference type="InterPro" id="IPR042094">
    <property type="entry name" value="T2SS_GspF_sf"/>
</dbReference>
<feature type="transmembrane region" description="Helical" evidence="11">
    <location>
        <begin position="389"/>
        <end position="409"/>
    </location>
</feature>
<dbReference type="EMBL" id="QGGU01000001">
    <property type="protein sequence ID" value="PWK54395.1"/>
    <property type="molecule type" value="Genomic_DNA"/>
</dbReference>
<evidence type="ECO:0000313" key="14">
    <source>
        <dbReference type="Proteomes" id="UP000245790"/>
    </source>
</evidence>
<evidence type="ECO:0000256" key="10">
    <source>
        <dbReference type="SAM" id="MobiDB-lite"/>
    </source>
</evidence>
<feature type="domain" description="Type II secretion system protein GspF" evidence="12">
    <location>
        <begin position="83"/>
        <end position="205"/>
    </location>
</feature>
<evidence type="ECO:0000256" key="7">
    <source>
        <dbReference type="ARBA" id="ARBA00022989"/>
    </source>
</evidence>
<dbReference type="InterPro" id="IPR003004">
    <property type="entry name" value="GspF/PilC"/>
</dbReference>
<evidence type="ECO:0000256" key="1">
    <source>
        <dbReference type="ARBA" id="ARBA00004429"/>
    </source>
</evidence>
<keyword evidence="6 9" id="KW-0812">Transmembrane</keyword>
<dbReference type="OrthoDB" id="9805682at2"/>
<dbReference type="PANTHER" id="PTHR30012:SF7">
    <property type="entry name" value="PROTEIN TRANSPORT PROTEIN HOFC HOMOLOG"/>
    <property type="match status" value="1"/>
</dbReference>
<evidence type="ECO:0000256" key="11">
    <source>
        <dbReference type="SAM" id="Phobius"/>
    </source>
</evidence>
<organism evidence="13 14">
    <name type="scientific">Pleionea mediterranea</name>
    <dbReference type="NCBI Taxonomy" id="523701"/>
    <lineage>
        <taxon>Bacteria</taxon>
        <taxon>Pseudomonadati</taxon>
        <taxon>Pseudomonadota</taxon>
        <taxon>Gammaproteobacteria</taxon>
        <taxon>Oceanospirillales</taxon>
        <taxon>Pleioneaceae</taxon>
        <taxon>Pleionea</taxon>
    </lineage>
</organism>
<dbReference type="InterPro" id="IPR001992">
    <property type="entry name" value="T2SS_GspF/T4SS_PilC_CS"/>
</dbReference>
<dbReference type="InterPro" id="IPR018076">
    <property type="entry name" value="T2SS_GspF_dom"/>
</dbReference>
<accession>A0A316G1X6</accession>
<keyword evidence="5" id="KW-0997">Cell inner membrane</keyword>
<evidence type="ECO:0000256" key="3">
    <source>
        <dbReference type="ARBA" id="ARBA00022448"/>
    </source>
</evidence>
<evidence type="ECO:0000256" key="4">
    <source>
        <dbReference type="ARBA" id="ARBA00022475"/>
    </source>
</evidence>
<keyword evidence="7 11" id="KW-1133">Transmembrane helix</keyword>
<evidence type="ECO:0000256" key="6">
    <source>
        <dbReference type="ARBA" id="ARBA00022692"/>
    </source>
</evidence>
<feature type="transmembrane region" description="Helical" evidence="11">
    <location>
        <begin position="234"/>
        <end position="254"/>
    </location>
</feature>
<dbReference type="PROSITE" id="PS00874">
    <property type="entry name" value="T2SP_F"/>
    <property type="match status" value="1"/>
</dbReference>
<dbReference type="GO" id="GO:0015628">
    <property type="term" value="P:protein secretion by the type II secretion system"/>
    <property type="evidence" value="ECO:0007669"/>
    <property type="project" value="TreeGrafter"/>
</dbReference>
<keyword evidence="14" id="KW-1185">Reference proteome</keyword>
<dbReference type="Pfam" id="PF00482">
    <property type="entry name" value="T2SSF"/>
    <property type="match status" value="2"/>
</dbReference>
<sequence length="416" mass="44846">MATASKSVDKKKSKAPKISTFSYSGVDKKGNKISGEVVADSPAIAKAQLRKQGVIPKKVTKKSQPLFGANKKPIKPVDIAVMSRQLATMMKAGVPLVQSFDIIGKGHDNPSMQDLVLTIKSDIESGTSLGEALRKHPKNFDDLFCDLVVAGEQSGALENMLDRIATYKEKTEALKSKIKKALFYPVAVVVVALIVTSILLIFVVPQFQDIFKSFGAELPAFTQMVIGLSEWMQAYWYICLGIIVATIFGIKKAAEMSESFRNNRDKLILKLPVVGELLNKAAVARFARTLSTTFAAGVPLVEALESAAGASGNYVYRSGLLKIRDEVTTGMQMNLSMTNSGLFPNMVNQMVAIGEESGSVDAMLTKIADIYEQEVDDAVDGLSSLLEPLIMAVLGVLVGGLIIAMYLPIFQLGAVV</sequence>
<dbReference type="RefSeq" id="WP_109761513.1">
    <property type="nucleotide sequence ID" value="NZ_QGGU01000001.1"/>
</dbReference>
<feature type="transmembrane region" description="Helical" evidence="11">
    <location>
        <begin position="182"/>
        <end position="204"/>
    </location>
</feature>
<evidence type="ECO:0000256" key="9">
    <source>
        <dbReference type="RuleBase" id="RU003923"/>
    </source>
</evidence>
<feature type="region of interest" description="Disordered" evidence="10">
    <location>
        <begin position="1"/>
        <end position="27"/>
    </location>
</feature>
<keyword evidence="8 11" id="KW-0472">Membrane</keyword>
<dbReference type="Gene3D" id="1.20.81.30">
    <property type="entry name" value="Type II secretion system (T2SS), domain F"/>
    <property type="match status" value="2"/>
</dbReference>
<keyword evidence="4" id="KW-1003">Cell membrane</keyword>
<evidence type="ECO:0000256" key="2">
    <source>
        <dbReference type="ARBA" id="ARBA00005745"/>
    </source>
</evidence>
<feature type="domain" description="Type II secretion system protein GspF" evidence="12">
    <location>
        <begin position="286"/>
        <end position="408"/>
    </location>
</feature>
<comment type="similarity">
    <text evidence="2 9">Belongs to the GSP F family.</text>
</comment>
<comment type="subcellular location">
    <subcellularLocation>
        <location evidence="1 9">Cell inner membrane</location>
        <topology evidence="1 9">Multi-pass membrane protein</topology>
    </subcellularLocation>
</comment>
<dbReference type="FunFam" id="1.20.81.30:FF:000001">
    <property type="entry name" value="Type II secretion system protein F"/>
    <property type="match status" value="2"/>
</dbReference>
<evidence type="ECO:0000256" key="8">
    <source>
        <dbReference type="ARBA" id="ARBA00023136"/>
    </source>
</evidence>
<comment type="caution">
    <text evidence="13">The sequence shown here is derived from an EMBL/GenBank/DDBJ whole genome shotgun (WGS) entry which is preliminary data.</text>
</comment>
<keyword evidence="3 9" id="KW-0813">Transport</keyword>
<gene>
    <name evidence="13" type="ORF">C8D97_101243</name>
</gene>
<evidence type="ECO:0000259" key="12">
    <source>
        <dbReference type="Pfam" id="PF00482"/>
    </source>
</evidence>
<dbReference type="PANTHER" id="PTHR30012">
    <property type="entry name" value="GENERAL SECRETION PATHWAY PROTEIN"/>
    <property type="match status" value="1"/>
</dbReference>
<protein>
    <submittedName>
        <fullName evidence="13">Type IV pilus assembly protein PilC</fullName>
    </submittedName>
</protein>
<dbReference type="GO" id="GO:0005886">
    <property type="term" value="C:plasma membrane"/>
    <property type="evidence" value="ECO:0007669"/>
    <property type="project" value="UniProtKB-SubCell"/>
</dbReference>